<proteinExistence type="predicted"/>
<dbReference type="Proteomes" id="UP001228139">
    <property type="component" value="Chromosome"/>
</dbReference>
<dbReference type="KEGG" id="epi:Q3V30_20780"/>
<accession>A0AA50DMQ5</accession>
<name>A0AA50DMQ5_9GAMM</name>
<protein>
    <submittedName>
        <fullName evidence="1">Uncharacterized protein</fullName>
    </submittedName>
</protein>
<dbReference type="AlphaFoldDB" id="A0AA50DMQ5"/>
<evidence type="ECO:0000313" key="2">
    <source>
        <dbReference type="Proteomes" id="UP001228139"/>
    </source>
</evidence>
<keyword evidence="2" id="KW-1185">Reference proteome</keyword>
<evidence type="ECO:0000313" key="1">
    <source>
        <dbReference type="EMBL" id="WLS78825.1"/>
    </source>
</evidence>
<sequence>MRNIQHDQIVLANLQEVIDSLHSIPARVVNSPVEHEIRDNIEIITRLFNQKFGGSVSLDISSF</sequence>
<gene>
    <name evidence="1" type="ORF">Q3V30_20780</name>
</gene>
<reference evidence="1 2" key="1">
    <citation type="submission" date="2023-07" db="EMBL/GenBank/DDBJ databases">
        <title>Pathogenic bacteria of pear tree diseases.</title>
        <authorList>
            <person name="Zhang Z."/>
            <person name="He L."/>
            <person name="Huang R."/>
        </authorList>
    </citation>
    <scope>NUCLEOTIDE SEQUENCE [LARGE SCALE GENOMIC DNA]</scope>
    <source>
        <strain evidence="1 2">DE2</strain>
    </source>
</reference>
<dbReference type="EMBL" id="CP132353">
    <property type="protein sequence ID" value="WLS78825.1"/>
    <property type="molecule type" value="Genomic_DNA"/>
</dbReference>
<dbReference type="RefSeq" id="WP_306209052.1">
    <property type="nucleotide sequence ID" value="NZ_CP132353.1"/>
</dbReference>
<organism evidence="1 2">
    <name type="scientific">Erwinia pyri</name>
    <dbReference type="NCBI Taxonomy" id="3062598"/>
    <lineage>
        <taxon>Bacteria</taxon>
        <taxon>Pseudomonadati</taxon>
        <taxon>Pseudomonadota</taxon>
        <taxon>Gammaproteobacteria</taxon>
        <taxon>Enterobacterales</taxon>
        <taxon>Erwiniaceae</taxon>
        <taxon>Erwinia</taxon>
    </lineage>
</organism>